<dbReference type="EMBL" id="JAAEJV010000002">
    <property type="protein sequence ID" value="MBF5058621.1"/>
    <property type="molecule type" value="Genomic_DNA"/>
</dbReference>
<comment type="caution">
    <text evidence="1">The sequence shown here is derived from an EMBL/GenBank/DDBJ whole genome shotgun (WGS) entry which is preliminary data.</text>
</comment>
<proteinExistence type="predicted"/>
<organism evidence="1 2">
    <name type="scientific">Candidatus Neptunichlamydia vexilliferae</name>
    <dbReference type="NCBI Taxonomy" id="1651774"/>
    <lineage>
        <taxon>Bacteria</taxon>
        <taxon>Pseudomonadati</taxon>
        <taxon>Chlamydiota</taxon>
        <taxon>Chlamydiia</taxon>
        <taxon>Parachlamydiales</taxon>
        <taxon>Simkaniaceae</taxon>
        <taxon>Candidatus Neptunichlamydia</taxon>
    </lineage>
</organism>
<protein>
    <submittedName>
        <fullName evidence="1">Uncharacterized protein</fullName>
    </submittedName>
</protein>
<evidence type="ECO:0000313" key="1">
    <source>
        <dbReference type="EMBL" id="MBF5058621.1"/>
    </source>
</evidence>
<evidence type="ECO:0000313" key="2">
    <source>
        <dbReference type="Proteomes" id="UP001194714"/>
    </source>
</evidence>
<dbReference type="Proteomes" id="UP001194714">
    <property type="component" value="Unassembled WGS sequence"/>
</dbReference>
<name>A0ABS0AWV3_9BACT</name>
<sequence>MSTTTRVTQWYFSVGVANTVNARLIFEREEEQLQARLELLTNELWEKTKIIIPVSNMEVDRVSFAEKARIVIDTKQCYQGKEEQMDSLSLDEQKAILDKLEPNGLFRISADLKERSLRIFIP</sequence>
<keyword evidence="2" id="KW-1185">Reference proteome</keyword>
<reference evidence="1 2" key="1">
    <citation type="submission" date="2020-01" db="EMBL/GenBank/DDBJ databases">
        <title>Draft genome sequence of Cand. Neptunochlamydia vexilliferae K9.</title>
        <authorList>
            <person name="Schulz F."/>
            <person name="Koestlbacher S."/>
            <person name="Wascher F."/>
            <person name="Pizzetti I."/>
            <person name="Horn M."/>
        </authorList>
    </citation>
    <scope>NUCLEOTIDE SEQUENCE [LARGE SCALE GENOMIC DNA]</scope>
    <source>
        <strain evidence="1 2">K9</strain>
    </source>
</reference>
<accession>A0ABS0AWV3</accession>
<dbReference type="RefSeq" id="WP_194846897.1">
    <property type="nucleotide sequence ID" value="NZ_JAAEJV010000002.1"/>
</dbReference>
<gene>
    <name evidence="1" type="ORF">NEPTK9_000118</name>
</gene>